<proteinExistence type="predicted"/>
<sequence>MSEVTIGQQIIRDLPTASTAESGDLVIPFNRSPMGLVREK</sequence>
<name>A0ABY8LWF8_9HYPH</name>
<organism evidence="1 2">
    <name type="scientific">Neorhizobium petrolearium</name>
    <dbReference type="NCBI Taxonomy" id="515361"/>
    <lineage>
        <taxon>Bacteria</taxon>
        <taxon>Pseudomonadati</taxon>
        <taxon>Pseudomonadota</taxon>
        <taxon>Alphaproteobacteria</taxon>
        <taxon>Hyphomicrobiales</taxon>
        <taxon>Rhizobiaceae</taxon>
        <taxon>Rhizobium/Agrobacterium group</taxon>
        <taxon>Neorhizobium</taxon>
    </lineage>
</organism>
<protein>
    <submittedName>
        <fullName evidence="1">Uncharacterized protein</fullName>
    </submittedName>
</protein>
<evidence type="ECO:0000313" key="2">
    <source>
        <dbReference type="Proteomes" id="UP001227095"/>
    </source>
</evidence>
<dbReference type="EMBL" id="CP123000">
    <property type="protein sequence ID" value="WGI66248.1"/>
    <property type="molecule type" value="Genomic_DNA"/>
</dbReference>
<dbReference type="Proteomes" id="UP001227095">
    <property type="component" value="Chromosome"/>
</dbReference>
<reference evidence="1 2" key="1">
    <citation type="submission" date="2023-04" db="EMBL/GenBank/DDBJ databases">
        <title>Neorhizobium petrolearium OS53, complete genome.</title>
        <authorList>
            <person name="Yu T."/>
        </authorList>
    </citation>
    <scope>NUCLEOTIDE SEQUENCE [LARGE SCALE GENOMIC DNA]</scope>
    <source>
        <strain evidence="1 2">OS53</strain>
    </source>
</reference>
<keyword evidence="2" id="KW-1185">Reference proteome</keyword>
<gene>
    <name evidence="1" type="ORF">QEO92_14365</name>
</gene>
<evidence type="ECO:0000313" key="1">
    <source>
        <dbReference type="EMBL" id="WGI66248.1"/>
    </source>
</evidence>
<dbReference type="RefSeq" id="WP_265105693.1">
    <property type="nucleotide sequence ID" value="NZ_CP123000.1"/>
</dbReference>
<accession>A0ABY8LWF8</accession>